<keyword evidence="5 10" id="KW-0560">Oxidoreductase</keyword>
<keyword evidence="8" id="KW-0547">Nucleotide-binding</keyword>
<comment type="similarity">
    <text evidence="1 10">Belongs to the class-I pyridine nucleotide-disulfide oxidoreductase family.</text>
</comment>
<keyword evidence="14" id="KW-1185">Reference proteome</keyword>
<dbReference type="Proteomes" id="UP000095087">
    <property type="component" value="Unassembled WGS sequence"/>
</dbReference>
<sequence length="474" mass="51546">MSELLRPDLCIIGGGSAGLTVAAAAAQFGVPVVLIERGRMGGDCLNTGCVPSKTLLATGKRAQAMRDAGRFGIEPVQPRIDFAALHDRIHSVIASIAPNDSVERFTALGVRVIQDEARFVDKRTVQAGDIRIKARRFIIATGSSPAIPDIPGLSTTPYLTNDTIFELTEPVSHLIVLGAGPIGMELGQAYRRLGAQVTILDRGRPLSRMDEEAARLVRRRLEDEGIVIQTEAAVTKVESVGGRVKIRFEKGGDAMEIEGSHLLVATGRMANIDSLDLAKAKIRTTDQGIRVNKRMKTRNGSVYAIGDVTGPPQFTHLASHHAEIVLRNAVFRLRPSLDLTKVPRTLYTDPEIAEIGLTEAEARKRHRDVRILRWPYADNDRAQAEGETGGFIKILTDKNGYILGCVIAGANAGDMIPMWSLAIAKSATVGDIAGLVFPYPTLAELAKRAAITYYRPLLRKPYLQRLAAWLRKLG</sequence>
<dbReference type="Gene3D" id="3.50.50.60">
    <property type="entry name" value="FAD/NAD(P)-binding domain"/>
    <property type="match status" value="2"/>
</dbReference>
<comment type="cofactor">
    <cofactor evidence="8">
        <name>FAD</name>
        <dbReference type="ChEBI" id="CHEBI:57692"/>
    </cofactor>
    <text evidence="8">Binds 1 FAD per subunit.</text>
</comment>
<dbReference type="EC" id="1.16.1.1" evidence="13"/>
<gene>
    <name evidence="13" type="ORF">A7A08_03121</name>
</gene>
<feature type="binding site" evidence="8">
    <location>
        <begin position="178"/>
        <end position="185"/>
    </location>
    <ligand>
        <name>NAD(+)</name>
        <dbReference type="ChEBI" id="CHEBI:57540"/>
    </ligand>
</feature>
<dbReference type="InterPro" id="IPR004099">
    <property type="entry name" value="Pyr_nucl-diS_OxRdtase_dimer"/>
</dbReference>
<dbReference type="Pfam" id="PF07992">
    <property type="entry name" value="Pyr_redox_2"/>
    <property type="match status" value="1"/>
</dbReference>
<feature type="binding site" evidence="8">
    <location>
        <position position="307"/>
    </location>
    <ligand>
        <name>FAD</name>
        <dbReference type="ChEBI" id="CHEBI:57692"/>
    </ligand>
</feature>
<evidence type="ECO:0000256" key="1">
    <source>
        <dbReference type="ARBA" id="ARBA00007532"/>
    </source>
</evidence>
<dbReference type="AlphaFoldDB" id="A0A1E2RV58"/>
<evidence type="ECO:0000256" key="8">
    <source>
        <dbReference type="PIRSR" id="PIRSR000350-3"/>
    </source>
</evidence>
<accession>A0A1E2RV58</accession>
<dbReference type="PANTHER" id="PTHR43014">
    <property type="entry name" value="MERCURIC REDUCTASE"/>
    <property type="match status" value="1"/>
</dbReference>
<evidence type="ECO:0000256" key="6">
    <source>
        <dbReference type="ARBA" id="ARBA00023157"/>
    </source>
</evidence>
<dbReference type="GO" id="GO:0003955">
    <property type="term" value="F:NAD(P)H dehydrogenase (quinone) activity"/>
    <property type="evidence" value="ECO:0007669"/>
    <property type="project" value="TreeGrafter"/>
</dbReference>
<dbReference type="GO" id="GO:0050660">
    <property type="term" value="F:flavin adenine dinucleotide binding"/>
    <property type="evidence" value="ECO:0007669"/>
    <property type="project" value="TreeGrafter"/>
</dbReference>
<evidence type="ECO:0000256" key="3">
    <source>
        <dbReference type="ARBA" id="ARBA00022827"/>
    </source>
</evidence>
<feature type="domain" description="Pyridine nucleotide-disulphide oxidoreductase dimerisation" evidence="11">
    <location>
        <begin position="342"/>
        <end position="449"/>
    </location>
</feature>
<dbReference type="PANTHER" id="PTHR43014:SF2">
    <property type="entry name" value="MERCURIC REDUCTASE"/>
    <property type="match status" value="1"/>
</dbReference>
<dbReference type="Pfam" id="PF02852">
    <property type="entry name" value="Pyr_redox_dim"/>
    <property type="match status" value="1"/>
</dbReference>
<evidence type="ECO:0000256" key="2">
    <source>
        <dbReference type="ARBA" id="ARBA00022630"/>
    </source>
</evidence>
<evidence type="ECO:0000256" key="5">
    <source>
        <dbReference type="ARBA" id="ARBA00023002"/>
    </source>
</evidence>
<evidence type="ECO:0000313" key="14">
    <source>
        <dbReference type="Proteomes" id="UP000095087"/>
    </source>
</evidence>
<dbReference type="InterPro" id="IPR012999">
    <property type="entry name" value="Pyr_OxRdtase_I_AS"/>
</dbReference>
<reference evidence="13 14" key="1">
    <citation type="submission" date="2016-07" db="EMBL/GenBank/DDBJ databases">
        <title>Draft genome sequence of Methyloligella halotolerans C2T (VKM B-2706T=CCUG 61687T=DSM 25045T), a halotolerant polyhydroxybutyrate accumulating methylotroph.</title>
        <authorList>
            <person name="Vasilenko O.V."/>
            <person name="Doronina N.V."/>
            <person name="Poroshina M.N."/>
            <person name="Tarlachkov S.V."/>
            <person name="Trotsenko Y.A."/>
        </authorList>
    </citation>
    <scope>NUCLEOTIDE SEQUENCE [LARGE SCALE GENOMIC DNA]</scope>
    <source>
        <strain evidence="13 14">VKM B-2706</strain>
    </source>
</reference>
<keyword evidence="7 10" id="KW-0676">Redox-active center</keyword>
<evidence type="ECO:0000256" key="4">
    <source>
        <dbReference type="ARBA" id="ARBA00022857"/>
    </source>
</evidence>
<dbReference type="SUPFAM" id="SSF55424">
    <property type="entry name" value="FAD/NAD-linked reductases, dimerisation (C-terminal) domain"/>
    <property type="match status" value="1"/>
</dbReference>
<evidence type="ECO:0000259" key="12">
    <source>
        <dbReference type="Pfam" id="PF07992"/>
    </source>
</evidence>
<keyword evidence="3 8" id="KW-0274">FAD</keyword>
<name>A0A1E2RV58_9HYPH</name>
<feature type="domain" description="FAD/NAD(P)-binding" evidence="12">
    <location>
        <begin position="8"/>
        <end position="322"/>
    </location>
</feature>
<feature type="binding site" evidence="8">
    <location>
        <begin position="141"/>
        <end position="143"/>
    </location>
    <ligand>
        <name>FAD</name>
        <dbReference type="ChEBI" id="CHEBI:57692"/>
    </ligand>
</feature>
<dbReference type="PROSITE" id="PS00076">
    <property type="entry name" value="PYRIDINE_REDOX_1"/>
    <property type="match status" value="1"/>
</dbReference>
<keyword evidence="6" id="KW-1015">Disulfide bond</keyword>
<dbReference type="RefSeq" id="WP_069096240.1">
    <property type="nucleotide sequence ID" value="NZ_MASI01000012.1"/>
</dbReference>
<dbReference type="PRINTS" id="PR00411">
    <property type="entry name" value="PNDRDTASEI"/>
</dbReference>
<dbReference type="PIRSF" id="PIRSF000350">
    <property type="entry name" value="Mercury_reductase_MerA"/>
    <property type="match status" value="1"/>
</dbReference>
<feature type="binding site" evidence="8">
    <location>
        <position position="53"/>
    </location>
    <ligand>
        <name>FAD</name>
        <dbReference type="ChEBI" id="CHEBI:57692"/>
    </ligand>
</feature>
<dbReference type="PRINTS" id="PR00368">
    <property type="entry name" value="FADPNR"/>
</dbReference>
<dbReference type="PATRIC" id="fig|1177755.3.peg.3150"/>
<dbReference type="InterPro" id="IPR001100">
    <property type="entry name" value="Pyr_nuc-diS_OxRdtase"/>
</dbReference>
<evidence type="ECO:0000256" key="10">
    <source>
        <dbReference type="RuleBase" id="RU003691"/>
    </source>
</evidence>
<evidence type="ECO:0000259" key="11">
    <source>
        <dbReference type="Pfam" id="PF02852"/>
    </source>
</evidence>
<protein>
    <submittedName>
        <fullName evidence="13">Mercuric reductase</fullName>
        <ecNumber evidence="13">1.16.1.1</ecNumber>
    </submittedName>
</protein>
<evidence type="ECO:0000256" key="7">
    <source>
        <dbReference type="ARBA" id="ARBA00023284"/>
    </source>
</evidence>
<dbReference type="InterPro" id="IPR016156">
    <property type="entry name" value="FAD/NAD-linked_Rdtase_dimer_sf"/>
</dbReference>
<dbReference type="STRING" id="1177755.A7A08_03121"/>
<feature type="binding site" evidence="8">
    <location>
        <position position="267"/>
    </location>
    <ligand>
        <name>NAD(+)</name>
        <dbReference type="ChEBI" id="CHEBI:57540"/>
    </ligand>
</feature>
<dbReference type="Gene3D" id="3.30.390.30">
    <property type="match status" value="1"/>
</dbReference>
<dbReference type="FunFam" id="3.30.390.30:FF:000001">
    <property type="entry name" value="Dihydrolipoyl dehydrogenase"/>
    <property type="match status" value="1"/>
</dbReference>
<proteinExistence type="inferred from homology"/>
<organism evidence="13 14">
    <name type="scientific">Methyloligella halotolerans</name>
    <dbReference type="NCBI Taxonomy" id="1177755"/>
    <lineage>
        <taxon>Bacteria</taxon>
        <taxon>Pseudomonadati</taxon>
        <taxon>Pseudomonadota</taxon>
        <taxon>Alphaproteobacteria</taxon>
        <taxon>Hyphomicrobiales</taxon>
        <taxon>Hyphomicrobiaceae</taxon>
        <taxon>Methyloligella</taxon>
    </lineage>
</organism>
<evidence type="ECO:0000256" key="9">
    <source>
        <dbReference type="PIRSR" id="PIRSR000350-4"/>
    </source>
</evidence>
<dbReference type="EMBL" id="MASI01000012">
    <property type="protein sequence ID" value="ODA65978.1"/>
    <property type="molecule type" value="Genomic_DNA"/>
</dbReference>
<dbReference type="InterPro" id="IPR036188">
    <property type="entry name" value="FAD/NAD-bd_sf"/>
</dbReference>
<feature type="disulfide bond" description="Redox-active" evidence="9">
    <location>
        <begin position="44"/>
        <end position="49"/>
    </location>
</feature>
<keyword evidence="4" id="KW-0521">NADP</keyword>
<dbReference type="InterPro" id="IPR023753">
    <property type="entry name" value="FAD/NAD-binding_dom"/>
</dbReference>
<dbReference type="GO" id="GO:0016152">
    <property type="term" value="F:mercury (II) reductase (NADP+) activity"/>
    <property type="evidence" value="ECO:0007669"/>
    <property type="project" value="UniProtKB-EC"/>
</dbReference>
<dbReference type="OrthoDB" id="9781772at2"/>
<keyword evidence="8" id="KW-0520">NAD</keyword>
<keyword evidence="2 10" id="KW-0285">Flavoprotein</keyword>
<dbReference type="SUPFAM" id="SSF51905">
    <property type="entry name" value="FAD/NAD(P)-binding domain"/>
    <property type="match status" value="1"/>
</dbReference>
<dbReference type="GO" id="GO:0016668">
    <property type="term" value="F:oxidoreductase activity, acting on a sulfur group of donors, NAD(P) as acceptor"/>
    <property type="evidence" value="ECO:0007669"/>
    <property type="project" value="InterPro"/>
</dbReference>
<comment type="caution">
    <text evidence="13">The sequence shown here is derived from an EMBL/GenBank/DDBJ whole genome shotgun (WGS) entry which is preliminary data.</text>
</comment>
<evidence type="ECO:0000313" key="13">
    <source>
        <dbReference type="EMBL" id="ODA65978.1"/>
    </source>
</evidence>